<comment type="caution">
    <text evidence="1">The sequence shown here is derived from an EMBL/GenBank/DDBJ whole genome shotgun (WGS) entry which is preliminary data.</text>
</comment>
<dbReference type="EMBL" id="BAND01000076">
    <property type="protein sequence ID" value="GAJ29712.1"/>
    <property type="molecule type" value="Genomic_DNA"/>
</dbReference>
<reference evidence="2" key="1">
    <citation type="journal article" date="2014" name="FEMS Microbiol. Lett.">
        <title>Draft Genomic DNA Sequence of the Facultatively Methylotrophic Bacterium Acidomonas methanolica type strain MB58.</title>
        <authorList>
            <person name="Higashiura N."/>
            <person name="Hadano H."/>
            <person name="Hirakawa H."/>
            <person name="Matsutani M."/>
            <person name="Takabe S."/>
            <person name="Matsushita K."/>
            <person name="Azuma Y."/>
        </authorList>
    </citation>
    <scope>NUCLEOTIDE SEQUENCE [LARGE SCALE GENOMIC DNA]</scope>
    <source>
        <strain evidence="2">MB58</strain>
    </source>
</reference>
<organism evidence="1 2">
    <name type="scientific">Acidomonas methanolica NBRC 104435</name>
    <dbReference type="NCBI Taxonomy" id="1231351"/>
    <lineage>
        <taxon>Bacteria</taxon>
        <taxon>Pseudomonadati</taxon>
        <taxon>Pseudomonadota</taxon>
        <taxon>Alphaproteobacteria</taxon>
        <taxon>Acetobacterales</taxon>
        <taxon>Acetobacteraceae</taxon>
        <taxon>Acidomonas</taxon>
    </lineage>
</organism>
<sequence>MEEPIREPKPARKQEIDMSPILAETLVRLAQAWRITHPTVMPETREYLASLVLIEMGCKEVME</sequence>
<accession>A0A023D6F1</accession>
<dbReference type="Proteomes" id="UP000019760">
    <property type="component" value="Unassembled WGS sequence"/>
</dbReference>
<gene>
    <name evidence="1" type="ORF">Amme_076_005</name>
</gene>
<evidence type="ECO:0000313" key="1">
    <source>
        <dbReference type="EMBL" id="GAJ29712.1"/>
    </source>
</evidence>
<reference evidence="1 2" key="2">
    <citation type="journal article" date="2014" name="FEMS Microbiol. Lett.">
        <title>Draft genomic DNA sequence of the facultatively methylotrophic bacterium Acidomonas methanolica type strain MB58.</title>
        <authorList>
            <person name="Higashiura N."/>
            <person name="Hadano H."/>
            <person name="Hirakawa H."/>
            <person name="Matsutani M."/>
            <person name="Takabe S."/>
            <person name="Matsushita K."/>
            <person name="Azuma Y."/>
        </authorList>
    </citation>
    <scope>NUCLEOTIDE SEQUENCE [LARGE SCALE GENOMIC DNA]</scope>
    <source>
        <strain evidence="1 2">MB58</strain>
    </source>
</reference>
<name>A0A023D6F1_ACIMT</name>
<keyword evidence="2" id="KW-1185">Reference proteome</keyword>
<dbReference type="AlphaFoldDB" id="A0A023D6F1"/>
<evidence type="ECO:0000313" key="2">
    <source>
        <dbReference type="Proteomes" id="UP000019760"/>
    </source>
</evidence>
<proteinExistence type="predicted"/>
<protein>
    <submittedName>
        <fullName evidence="1">Uncharacterized protein</fullName>
    </submittedName>
</protein>